<dbReference type="AlphaFoldDB" id="A0A250X941"/>
<keyword evidence="3" id="KW-1185">Reference proteome</keyword>
<dbReference type="EMBL" id="BEGY01000044">
    <property type="protein sequence ID" value="GAX79591.1"/>
    <property type="molecule type" value="Genomic_DNA"/>
</dbReference>
<accession>A0A250X941</accession>
<sequence>MAGAINNHPLLQHLAMQGAYLLGESQGPPSLSPAGVQNVVDAIGMLMRQYNLSSTSGLDAVSSTSGLDAVSSTSGLDAVSSTSGLDAVSSTSGLDAVSSTSGLDAVSSTSGLDAVSSTSGLDAVSSTSGNQQQLQQQLQQQGSQHARGDVADAQKSGRPRKLNASAAKKALKLLLEREHGNSAAVAQMLYASGDVNQ</sequence>
<gene>
    <name evidence="2" type="ORF">CEUSTIGMA_g7032.t1</name>
</gene>
<name>A0A250X941_9CHLO</name>
<reference evidence="2 3" key="1">
    <citation type="submission" date="2017-08" db="EMBL/GenBank/DDBJ databases">
        <title>Acidophilic green algal genome provides insights into adaptation to an acidic environment.</title>
        <authorList>
            <person name="Hirooka S."/>
            <person name="Hirose Y."/>
            <person name="Kanesaki Y."/>
            <person name="Higuchi S."/>
            <person name="Fujiwara T."/>
            <person name="Onuma R."/>
            <person name="Era A."/>
            <person name="Ohbayashi R."/>
            <person name="Uzuka A."/>
            <person name="Nozaki H."/>
            <person name="Yoshikawa H."/>
            <person name="Miyagishima S.Y."/>
        </authorList>
    </citation>
    <scope>NUCLEOTIDE SEQUENCE [LARGE SCALE GENOMIC DNA]</scope>
    <source>
        <strain evidence="2 3">NIES-2499</strain>
    </source>
</reference>
<feature type="compositionally biased region" description="Polar residues" evidence="1">
    <location>
        <begin position="117"/>
        <end position="130"/>
    </location>
</feature>
<dbReference type="STRING" id="1157962.A0A250X941"/>
<evidence type="ECO:0000313" key="2">
    <source>
        <dbReference type="EMBL" id="GAX79591.1"/>
    </source>
</evidence>
<dbReference type="OrthoDB" id="8669630at2759"/>
<comment type="caution">
    <text evidence="2">The sequence shown here is derived from an EMBL/GenBank/DDBJ whole genome shotgun (WGS) entry which is preliminary data.</text>
</comment>
<evidence type="ECO:0000313" key="3">
    <source>
        <dbReference type="Proteomes" id="UP000232323"/>
    </source>
</evidence>
<organism evidence="2 3">
    <name type="scientific">Chlamydomonas eustigma</name>
    <dbReference type="NCBI Taxonomy" id="1157962"/>
    <lineage>
        <taxon>Eukaryota</taxon>
        <taxon>Viridiplantae</taxon>
        <taxon>Chlorophyta</taxon>
        <taxon>core chlorophytes</taxon>
        <taxon>Chlorophyceae</taxon>
        <taxon>CS clade</taxon>
        <taxon>Chlamydomonadales</taxon>
        <taxon>Chlamydomonadaceae</taxon>
        <taxon>Chlamydomonas</taxon>
    </lineage>
</organism>
<feature type="region of interest" description="Disordered" evidence="1">
    <location>
        <begin position="117"/>
        <end position="164"/>
    </location>
</feature>
<protein>
    <submittedName>
        <fullName evidence="2">Uncharacterized protein</fullName>
    </submittedName>
</protein>
<evidence type="ECO:0000256" key="1">
    <source>
        <dbReference type="SAM" id="MobiDB-lite"/>
    </source>
</evidence>
<dbReference type="Proteomes" id="UP000232323">
    <property type="component" value="Unassembled WGS sequence"/>
</dbReference>
<proteinExistence type="predicted"/>
<feature type="compositionally biased region" description="Low complexity" evidence="1">
    <location>
        <begin position="131"/>
        <end position="141"/>
    </location>
</feature>